<evidence type="ECO:0000256" key="9">
    <source>
        <dbReference type="ARBA" id="ARBA00023077"/>
    </source>
</evidence>
<keyword evidence="5 12" id="KW-0812">Transmembrane</keyword>
<evidence type="ECO:0000256" key="10">
    <source>
        <dbReference type="ARBA" id="ARBA00023136"/>
    </source>
</evidence>
<dbReference type="SUPFAM" id="SSF56935">
    <property type="entry name" value="Porins"/>
    <property type="match status" value="1"/>
</dbReference>
<dbReference type="Pfam" id="PF00593">
    <property type="entry name" value="TonB_dep_Rec_b-barrel"/>
    <property type="match status" value="1"/>
</dbReference>
<feature type="domain" description="TonB-dependent receptor plug" evidence="16">
    <location>
        <begin position="43"/>
        <end position="154"/>
    </location>
</feature>
<keyword evidence="3 12" id="KW-1134">Transmembrane beta strand</keyword>
<dbReference type="PROSITE" id="PS52016">
    <property type="entry name" value="TONB_DEPENDENT_REC_3"/>
    <property type="match status" value="1"/>
</dbReference>
<organism evidence="17 18">
    <name type="scientific">Archangium lansingense</name>
    <dbReference type="NCBI Taxonomy" id="2995310"/>
    <lineage>
        <taxon>Bacteria</taxon>
        <taxon>Pseudomonadati</taxon>
        <taxon>Myxococcota</taxon>
        <taxon>Myxococcia</taxon>
        <taxon>Myxococcales</taxon>
        <taxon>Cystobacterineae</taxon>
        <taxon>Archangiaceae</taxon>
        <taxon>Archangium</taxon>
    </lineage>
</organism>
<evidence type="ECO:0000256" key="6">
    <source>
        <dbReference type="ARBA" id="ARBA00022729"/>
    </source>
</evidence>
<evidence type="ECO:0000256" key="13">
    <source>
        <dbReference type="RuleBase" id="RU003357"/>
    </source>
</evidence>
<comment type="subcellular location">
    <subcellularLocation>
        <location evidence="1 12">Cell outer membrane</location>
        <topology evidence="1 12">Multi-pass membrane protein</topology>
    </subcellularLocation>
</comment>
<keyword evidence="10 12" id="KW-0472">Membrane</keyword>
<evidence type="ECO:0000259" key="16">
    <source>
        <dbReference type="Pfam" id="PF07715"/>
    </source>
</evidence>
<feature type="domain" description="TonB-dependent receptor-like beta-barrel" evidence="15">
    <location>
        <begin position="277"/>
        <end position="642"/>
    </location>
</feature>
<dbReference type="PANTHER" id="PTHR32552">
    <property type="entry name" value="FERRICHROME IRON RECEPTOR-RELATED"/>
    <property type="match status" value="1"/>
</dbReference>
<reference evidence="17 18" key="1">
    <citation type="submission" date="2022-11" db="EMBL/GenBank/DDBJ databases">
        <title>Minimal conservation of predation-associated metabolite biosynthetic gene clusters underscores biosynthetic potential of Myxococcota including descriptions for ten novel species: Archangium lansinium sp. nov., Myxococcus landrumus sp. nov., Nannocystis bai.</title>
        <authorList>
            <person name="Ahearne A."/>
            <person name="Stevens C."/>
            <person name="Phillips K."/>
        </authorList>
    </citation>
    <scope>NUCLEOTIDE SEQUENCE [LARGE SCALE GENOMIC DNA]</scope>
    <source>
        <strain evidence="17 18">MIWBW</strain>
    </source>
</reference>
<keyword evidence="7" id="KW-0408">Iron</keyword>
<evidence type="ECO:0000256" key="2">
    <source>
        <dbReference type="ARBA" id="ARBA00022448"/>
    </source>
</evidence>
<dbReference type="InterPro" id="IPR036942">
    <property type="entry name" value="Beta-barrel_TonB_sf"/>
</dbReference>
<evidence type="ECO:0000256" key="3">
    <source>
        <dbReference type="ARBA" id="ARBA00022452"/>
    </source>
</evidence>
<evidence type="ECO:0000256" key="4">
    <source>
        <dbReference type="ARBA" id="ARBA00022496"/>
    </source>
</evidence>
<dbReference type="InterPro" id="IPR039426">
    <property type="entry name" value="TonB-dep_rcpt-like"/>
</dbReference>
<evidence type="ECO:0000256" key="14">
    <source>
        <dbReference type="SAM" id="MobiDB-lite"/>
    </source>
</evidence>
<evidence type="ECO:0000313" key="17">
    <source>
        <dbReference type="EMBL" id="MCY1073981.1"/>
    </source>
</evidence>
<keyword evidence="18" id="KW-1185">Reference proteome</keyword>
<dbReference type="EMBL" id="JAPNKA010000001">
    <property type="protein sequence ID" value="MCY1073981.1"/>
    <property type="molecule type" value="Genomic_DNA"/>
</dbReference>
<keyword evidence="9 13" id="KW-0798">TonB box</keyword>
<dbReference type="InterPro" id="IPR012910">
    <property type="entry name" value="Plug_dom"/>
</dbReference>
<keyword evidence="8" id="KW-0406">Ion transport</keyword>
<evidence type="ECO:0000256" key="5">
    <source>
        <dbReference type="ARBA" id="ARBA00022692"/>
    </source>
</evidence>
<name>A0ABT3ZX72_9BACT</name>
<keyword evidence="4" id="KW-0410">Iron transport</keyword>
<dbReference type="Proteomes" id="UP001207654">
    <property type="component" value="Unassembled WGS sequence"/>
</dbReference>
<sequence length="679" mass="73531">MSWLFPCAFLSAALAQSPTPPSDTRSAEPPETTVVAPKVPTPLSRTPAAVSVVEQEDIQEGRATLGLYESLVGVPGLVTQSRNNASQDLRLSIRGFGARSAFGIRGITVLVDGFPETLPDGQSNVDSLDMASAERMEVLRGLASSLYGNAAGGVVSITTEDGPERPFVEARTVHGDNALWKLNVKGGGKSGDVRWTLGASRLTQQGWRRLSSTEQVLLNGKVRWTPDGRSELKAVLSLVDAPEAGDAGGLSRAEVESDPQQASPLNAQYRAGESVRQGRLGLTYRRRLGEEHEVEASSFLALRSFQNALPQVVVAFDRTFGGVSVRYGNRGPLLGLRSRFTVGAEVQSQADRRKNFDNAEGLPGDTLQLDQDEGVLGLGLFAQEELELRERLTMVAGARYDVSRYTVEDFLKSDGDGTGARTFQQPTGRLGLIWAPRPEVSVFGSVTQSFEAPTTTELVVPAGTGGGLSRDLKPQRSNGVELGARGLLWSRLRYDVALFAVWIQDGLVRFEDEQARAYFRNTGRSRHLGAEVALEVKVTEELRIKAAYNALQATFRDYVSQGRQLRGKQVPGIPANQVSAEAVYQHASGARAAVEVFSAGGMYADDANTVREHTAWVVNARLGHRFPMGGFEVSPFLGFQNLLSARYSDNVRVNANRGRYFEPAPPLSVYAGAGLAHRW</sequence>
<evidence type="ECO:0000256" key="7">
    <source>
        <dbReference type="ARBA" id="ARBA00023004"/>
    </source>
</evidence>
<comment type="similarity">
    <text evidence="12 13">Belongs to the TonB-dependent receptor family.</text>
</comment>
<dbReference type="RefSeq" id="WP_267532966.1">
    <property type="nucleotide sequence ID" value="NZ_JAPNKA010000001.1"/>
</dbReference>
<proteinExistence type="inferred from homology"/>
<dbReference type="Gene3D" id="2.170.130.10">
    <property type="entry name" value="TonB-dependent receptor, plug domain"/>
    <property type="match status" value="1"/>
</dbReference>
<evidence type="ECO:0000259" key="15">
    <source>
        <dbReference type="Pfam" id="PF00593"/>
    </source>
</evidence>
<protein>
    <submittedName>
        <fullName evidence="17">TonB-dependent receptor</fullName>
    </submittedName>
</protein>
<evidence type="ECO:0000256" key="8">
    <source>
        <dbReference type="ARBA" id="ARBA00023065"/>
    </source>
</evidence>
<keyword evidence="2 12" id="KW-0813">Transport</keyword>
<keyword evidence="6" id="KW-0732">Signal</keyword>
<dbReference type="Pfam" id="PF07715">
    <property type="entry name" value="Plug"/>
    <property type="match status" value="1"/>
</dbReference>
<dbReference type="InterPro" id="IPR037066">
    <property type="entry name" value="Plug_dom_sf"/>
</dbReference>
<accession>A0ABT3ZX72</accession>
<feature type="region of interest" description="Disordered" evidence="14">
    <location>
        <begin position="15"/>
        <end position="41"/>
    </location>
</feature>
<keyword evidence="17" id="KW-0675">Receptor</keyword>
<dbReference type="InterPro" id="IPR000531">
    <property type="entry name" value="Beta-barrel_TonB"/>
</dbReference>
<keyword evidence="11 12" id="KW-0998">Cell outer membrane</keyword>
<gene>
    <name evidence="17" type="ORF">OV287_05740</name>
</gene>
<evidence type="ECO:0000256" key="11">
    <source>
        <dbReference type="ARBA" id="ARBA00023237"/>
    </source>
</evidence>
<evidence type="ECO:0000256" key="12">
    <source>
        <dbReference type="PROSITE-ProRule" id="PRU01360"/>
    </source>
</evidence>
<dbReference type="Gene3D" id="2.40.170.20">
    <property type="entry name" value="TonB-dependent receptor, beta-barrel domain"/>
    <property type="match status" value="1"/>
</dbReference>
<evidence type="ECO:0000256" key="1">
    <source>
        <dbReference type="ARBA" id="ARBA00004571"/>
    </source>
</evidence>
<comment type="caution">
    <text evidence="17">The sequence shown here is derived from an EMBL/GenBank/DDBJ whole genome shotgun (WGS) entry which is preliminary data.</text>
</comment>
<evidence type="ECO:0000313" key="18">
    <source>
        <dbReference type="Proteomes" id="UP001207654"/>
    </source>
</evidence>
<dbReference type="PANTHER" id="PTHR32552:SF68">
    <property type="entry name" value="FERRICHROME OUTER MEMBRANE TRANSPORTER_PHAGE RECEPTOR"/>
    <property type="match status" value="1"/>
</dbReference>